<keyword evidence="3" id="KW-1185">Reference proteome</keyword>
<sequence length="200" mass="22257">MQAQPDDDTPPPVWRQRPKPIGFEIAYRLDGDALEIDTTRKVDRVRLAAIEQIRFFYAPGNISSKGYRTQLRLSDGKSITFGNVSWRSLTDVERDDAGYHAFVTALAREVQRANPKARFVAGKPFALWLALALVGGLSLLMLAYFTARAFQQGAYAAGWLGVLLAAASYWQVGPMIRLNRPRDLTHGEVPDELVPGRVQA</sequence>
<evidence type="ECO:0000256" key="1">
    <source>
        <dbReference type="SAM" id="Phobius"/>
    </source>
</evidence>
<dbReference type="EMBL" id="CP017147">
    <property type="protein sequence ID" value="AOO81159.1"/>
    <property type="molecule type" value="Genomic_DNA"/>
</dbReference>
<protein>
    <submittedName>
        <fullName evidence="2">Uncharacterized protein</fullName>
    </submittedName>
</protein>
<evidence type="ECO:0000313" key="3">
    <source>
        <dbReference type="Proteomes" id="UP000094969"/>
    </source>
</evidence>
<reference evidence="2 3" key="1">
    <citation type="journal article" date="2015" name="Antonie Van Leeuwenhoek">
        <title>Bosea vaviloviae sp. nov., a new species of slow-growing rhizobia isolated from nodules of the relict species Vavilovia formosa (Stev.) Fed.</title>
        <authorList>
            <person name="Safronova V.I."/>
            <person name="Kuznetsova I.G."/>
            <person name="Sazanova A.L."/>
            <person name="Kimeklis A.K."/>
            <person name="Belimov A.A."/>
            <person name="Andronov E.E."/>
            <person name="Pinaev A.G."/>
            <person name="Chizhevskaya E.P."/>
            <person name="Pukhaev A.R."/>
            <person name="Popov K.P."/>
            <person name="Willems A."/>
            <person name="Tikhonovich I.A."/>
        </authorList>
    </citation>
    <scope>NUCLEOTIDE SEQUENCE [LARGE SCALE GENOMIC DNA]</scope>
    <source>
        <strain evidence="2 3">Vaf18</strain>
    </source>
</reference>
<dbReference type="AlphaFoldDB" id="A0A1D7U1B3"/>
<proteinExistence type="predicted"/>
<organism evidence="2 3">
    <name type="scientific">Bosea vaviloviae</name>
    <dbReference type="NCBI Taxonomy" id="1526658"/>
    <lineage>
        <taxon>Bacteria</taxon>
        <taxon>Pseudomonadati</taxon>
        <taxon>Pseudomonadota</taxon>
        <taxon>Alphaproteobacteria</taxon>
        <taxon>Hyphomicrobiales</taxon>
        <taxon>Boseaceae</taxon>
        <taxon>Bosea</taxon>
    </lineage>
</organism>
<gene>
    <name evidence="2" type="ORF">BHK69_12420</name>
</gene>
<dbReference type="Proteomes" id="UP000094969">
    <property type="component" value="Chromosome"/>
</dbReference>
<feature type="transmembrane region" description="Helical" evidence="1">
    <location>
        <begin position="125"/>
        <end position="147"/>
    </location>
</feature>
<dbReference type="OrthoDB" id="8018653at2"/>
<keyword evidence="1" id="KW-0812">Transmembrane</keyword>
<evidence type="ECO:0000313" key="2">
    <source>
        <dbReference type="EMBL" id="AOO81159.1"/>
    </source>
</evidence>
<keyword evidence="1" id="KW-1133">Transmembrane helix</keyword>
<dbReference type="RefSeq" id="WP_069690374.1">
    <property type="nucleotide sequence ID" value="NZ_CP017147.1"/>
</dbReference>
<name>A0A1D7U1B3_9HYPH</name>
<keyword evidence="1" id="KW-0472">Membrane</keyword>
<dbReference type="KEGG" id="bvv:BHK69_12420"/>
<feature type="transmembrane region" description="Helical" evidence="1">
    <location>
        <begin position="153"/>
        <end position="172"/>
    </location>
</feature>
<accession>A0A1D7U1B3</accession>